<proteinExistence type="predicted"/>
<keyword evidence="1" id="KW-1133">Transmembrane helix</keyword>
<gene>
    <name evidence="2" type="ORF">BJ994_000143</name>
</gene>
<feature type="transmembrane region" description="Helical" evidence="1">
    <location>
        <begin position="6"/>
        <end position="27"/>
    </location>
</feature>
<keyword evidence="1" id="KW-0812">Transmembrane</keyword>
<name>A0A846RLR9_9MICC</name>
<dbReference type="Proteomes" id="UP000547458">
    <property type="component" value="Unassembled WGS sequence"/>
</dbReference>
<evidence type="ECO:0000313" key="3">
    <source>
        <dbReference type="Proteomes" id="UP000547458"/>
    </source>
</evidence>
<protein>
    <submittedName>
        <fullName evidence="2">Uncharacterized protein</fullName>
    </submittedName>
</protein>
<dbReference type="AlphaFoldDB" id="A0A846RLR9"/>
<evidence type="ECO:0000313" key="2">
    <source>
        <dbReference type="EMBL" id="NJC21067.1"/>
    </source>
</evidence>
<sequence length="51" mass="5676">MDASALNSIVMLVLIAAVFFYVLHGVIRSAVRDGIKMAREEEQPQSERAEL</sequence>
<evidence type="ECO:0000256" key="1">
    <source>
        <dbReference type="SAM" id="Phobius"/>
    </source>
</evidence>
<dbReference type="EMBL" id="JAATJL010000001">
    <property type="protein sequence ID" value="NJC21067.1"/>
    <property type="molecule type" value="Genomic_DNA"/>
</dbReference>
<keyword evidence="1" id="KW-0472">Membrane</keyword>
<reference evidence="2 3" key="1">
    <citation type="submission" date="2020-03" db="EMBL/GenBank/DDBJ databases">
        <title>Sequencing the genomes of 1000 actinobacteria strains.</title>
        <authorList>
            <person name="Klenk H.-P."/>
        </authorList>
    </citation>
    <scope>NUCLEOTIDE SEQUENCE [LARGE SCALE GENOMIC DNA]</scope>
    <source>
        <strain evidence="2 3">DSM 16403</strain>
    </source>
</reference>
<organism evidence="2 3">
    <name type="scientific">Arthrobacter pigmenti</name>
    <dbReference type="NCBI Taxonomy" id="271432"/>
    <lineage>
        <taxon>Bacteria</taxon>
        <taxon>Bacillati</taxon>
        <taxon>Actinomycetota</taxon>
        <taxon>Actinomycetes</taxon>
        <taxon>Micrococcales</taxon>
        <taxon>Micrococcaceae</taxon>
        <taxon>Arthrobacter</taxon>
    </lineage>
</organism>
<keyword evidence="3" id="KW-1185">Reference proteome</keyword>
<accession>A0A846RLR9</accession>
<dbReference type="RefSeq" id="WP_167990389.1">
    <property type="nucleotide sequence ID" value="NZ_JAATJL010000001.1"/>
</dbReference>
<comment type="caution">
    <text evidence="2">The sequence shown here is derived from an EMBL/GenBank/DDBJ whole genome shotgun (WGS) entry which is preliminary data.</text>
</comment>